<feature type="region of interest" description="Disordered" evidence="1">
    <location>
        <begin position="293"/>
        <end position="327"/>
    </location>
</feature>
<dbReference type="NCBIfam" id="NF033157">
    <property type="entry name" value="SWFGD_domain"/>
    <property type="match status" value="1"/>
</dbReference>
<keyword evidence="3" id="KW-1185">Reference proteome</keyword>
<feature type="compositionally biased region" description="Basic and acidic residues" evidence="1">
    <location>
        <begin position="49"/>
        <end position="75"/>
    </location>
</feature>
<name>A0ABT6N5H8_9SPHN</name>
<dbReference type="InterPro" id="IPR018684">
    <property type="entry name" value="DUF2171"/>
</dbReference>
<accession>A0ABT6N5H8</accession>
<dbReference type="InterPro" id="IPR047800">
    <property type="entry name" value="SWFGD_dom"/>
</dbReference>
<feature type="compositionally biased region" description="Basic and acidic residues" evidence="1">
    <location>
        <begin position="295"/>
        <end position="315"/>
    </location>
</feature>
<feature type="region of interest" description="Disordered" evidence="1">
    <location>
        <begin position="49"/>
        <end position="159"/>
    </location>
</feature>
<dbReference type="Pfam" id="PF09939">
    <property type="entry name" value="DUF2171"/>
    <property type="match status" value="1"/>
</dbReference>
<gene>
    <name evidence="2" type="ORF">QGN17_16605</name>
</gene>
<evidence type="ECO:0000313" key="3">
    <source>
        <dbReference type="Proteomes" id="UP001160625"/>
    </source>
</evidence>
<evidence type="ECO:0000256" key="1">
    <source>
        <dbReference type="SAM" id="MobiDB-lite"/>
    </source>
</evidence>
<protein>
    <submittedName>
        <fullName evidence="2">DUF2171 domain-containing protein</fullName>
    </submittedName>
</protein>
<dbReference type="EMBL" id="JARYGZ010000002">
    <property type="protein sequence ID" value="MDH7640357.1"/>
    <property type="molecule type" value="Genomic_DNA"/>
</dbReference>
<organism evidence="2 3">
    <name type="scientific">Sphingomonas oryzagri</name>
    <dbReference type="NCBI Taxonomy" id="3042314"/>
    <lineage>
        <taxon>Bacteria</taxon>
        <taxon>Pseudomonadati</taxon>
        <taxon>Pseudomonadota</taxon>
        <taxon>Alphaproteobacteria</taxon>
        <taxon>Sphingomonadales</taxon>
        <taxon>Sphingomonadaceae</taxon>
        <taxon>Sphingomonas</taxon>
    </lineage>
</organism>
<comment type="caution">
    <text evidence="2">The sequence shown here is derived from an EMBL/GenBank/DDBJ whole genome shotgun (WGS) entry which is preliminary data.</text>
</comment>
<reference evidence="2" key="1">
    <citation type="submission" date="2023-04" db="EMBL/GenBank/DDBJ databases">
        <title>Sphingomonas sp. MAHUQ-71 isolated from rice field.</title>
        <authorList>
            <person name="Huq M.A."/>
        </authorList>
    </citation>
    <scope>NUCLEOTIDE SEQUENCE</scope>
    <source>
        <strain evidence="2">MAHUQ-71</strain>
    </source>
</reference>
<feature type="region of interest" description="Disordered" evidence="1">
    <location>
        <begin position="1"/>
        <end position="31"/>
    </location>
</feature>
<dbReference type="RefSeq" id="WP_281045704.1">
    <property type="nucleotide sequence ID" value="NZ_JARYGZ010000002.1"/>
</dbReference>
<proteinExistence type="predicted"/>
<sequence length="327" mass="38675">MGYERNDRYGADRNYRSEFRDPRYDNPNDRGFFERAGDEIRSWFGDEDAERRRRMDERFDERYDREYGSRDRYETGGRYADYAPGGYRSPDRYPSWSRSNRDEGYRASGYSRGYAPSSYHYQATGEDRQFETGYPDSYRSRGSYADTGYRYGSDRDRDSRDDEYRAYYAGARDERGNDVHGYGNWRNRQLSQFDRDYDEYRREHQSRFENEFASWRQNRQTQRDSLGSVTEHMEVVGSDGTHVGKVDHVRGDRILLTKTDRDAGGHHHSIPSSWIQSVDDKVHLAKTAVEAQQAWRDEDSNRGLFGRDRDDDDRGATNLNRSFSGTY</sequence>
<evidence type="ECO:0000313" key="2">
    <source>
        <dbReference type="EMBL" id="MDH7640357.1"/>
    </source>
</evidence>
<dbReference type="Proteomes" id="UP001160625">
    <property type="component" value="Unassembled WGS sequence"/>
</dbReference>
<feature type="compositionally biased region" description="Polar residues" evidence="1">
    <location>
        <begin position="317"/>
        <end position="327"/>
    </location>
</feature>